<feature type="compositionally biased region" description="Low complexity" evidence="5">
    <location>
        <begin position="58"/>
        <end position="72"/>
    </location>
</feature>
<keyword evidence="7" id="KW-0732">Signal</keyword>
<evidence type="ECO:0000313" key="9">
    <source>
        <dbReference type="Ensembl" id="ENSACOP00000023621.1"/>
    </source>
</evidence>
<evidence type="ECO:0000256" key="3">
    <source>
        <dbReference type="ARBA" id="ARBA00022989"/>
    </source>
</evidence>
<name>A0A8B9GFQ5_9PSIT</name>
<dbReference type="GO" id="GO:0014069">
    <property type="term" value="C:postsynaptic density"/>
    <property type="evidence" value="ECO:0007669"/>
    <property type="project" value="TreeGrafter"/>
</dbReference>
<keyword evidence="3 6" id="KW-1133">Transmembrane helix</keyword>
<dbReference type="Proteomes" id="UP000694522">
    <property type="component" value="Unplaced"/>
</dbReference>
<keyword evidence="2 6" id="KW-0812">Transmembrane</keyword>
<evidence type="ECO:0000256" key="5">
    <source>
        <dbReference type="SAM" id="MobiDB-lite"/>
    </source>
</evidence>
<evidence type="ECO:0000256" key="7">
    <source>
        <dbReference type="SAM" id="SignalP"/>
    </source>
</evidence>
<evidence type="ECO:0000259" key="8">
    <source>
        <dbReference type="Pfam" id="PF13908"/>
    </source>
</evidence>
<organism evidence="9 10">
    <name type="scientific">Amazona collaria</name>
    <name type="common">yellow-billed parrot</name>
    <dbReference type="NCBI Taxonomy" id="241587"/>
    <lineage>
        <taxon>Eukaryota</taxon>
        <taxon>Metazoa</taxon>
        <taxon>Chordata</taxon>
        <taxon>Craniata</taxon>
        <taxon>Vertebrata</taxon>
        <taxon>Euteleostomi</taxon>
        <taxon>Archelosauria</taxon>
        <taxon>Archosauria</taxon>
        <taxon>Dinosauria</taxon>
        <taxon>Saurischia</taxon>
        <taxon>Theropoda</taxon>
        <taxon>Coelurosauria</taxon>
        <taxon>Aves</taxon>
        <taxon>Neognathae</taxon>
        <taxon>Neoaves</taxon>
        <taxon>Telluraves</taxon>
        <taxon>Australaves</taxon>
        <taxon>Psittaciformes</taxon>
        <taxon>Psittacidae</taxon>
        <taxon>Amazona</taxon>
    </lineage>
</organism>
<keyword evidence="10" id="KW-1185">Reference proteome</keyword>
<dbReference type="InterPro" id="IPR053891">
    <property type="entry name" value="Shisa_N"/>
</dbReference>
<dbReference type="AlphaFoldDB" id="A0A8B9GFQ5"/>
<reference evidence="9" key="1">
    <citation type="submission" date="2025-08" db="UniProtKB">
        <authorList>
            <consortium name="Ensembl"/>
        </authorList>
    </citation>
    <scope>IDENTIFICATION</scope>
</reference>
<evidence type="ECO:0000256" key="4">
    <source>
        <dbReference type="ARBA" id="ARBA00023136"/>
    </source>
</evidence>
<dbReference type="PANTHER" id="PTHR31774:SF0">
    <property type="entry name" value="PROTEIN SHISA-6"/>
    <property type="match status" value="1"/>
</dbReference>
<evidence type="ECO:0000256" key="2">
    <source>
        <dbReference type="ARBA" id="ARBA00022692"/>
    </source>
</evidence>
<dbReference type="GO" id="GO:0032591">
    <property type="term" value="C:dendritic spine membrane"/>
    <property type="evidence" value="ECO:0007669"/>
    <property type="project" value="TreeGrafter"/>
</dbReference>
<sequence length="239" mass="24966">MGPRHLLLPLLLLLSLQLLALLLAAQAAGPPRAKGNRTQGAAAPRRTPKPGKELLNQTLAGPGAAAPTALPGRGKGAGSGRTPSGGGGGGGGSAPAYETCWGYYDVSGQWDKEFECNNSLTGFRYCCGTCFYRFCCNKRAEKLDQSLCRNYKSPEWAHPTTASGVLPADGSDGADGDANKYDPDKDSTNATVYISCGAIAFVLIAGVFAKVAYDKARRPPREMNIHRCDPPPAPGAPSV</sequence>
<feature type="compositionally biased region" description="Gly residues" evidence="5">
    <location>
        <begin position="73"/>
        <end position="90"/>
    </location>
</feature>
<evidence type="ECO:0000256" key="1">
    <source>
        <dbReference type="ARBA" id="ARBA00004370"/>
    </source>
</evidence>
<evidence type="ECO:0000256" key="6">
    <source>
        <dbReference type="SAM" id="Phobius"/>
    </source>
</evidence>
<feature type="signal peptide" evidence="7">
    <location>
        <begin position="1"/>
        <end position="27"/>
    </location>
</feature>
<keyword evidence="4 6" id="KW-0472">Membrane</keyword>
<dbReference type="PANTHER" id="PTHR31774">
    <property type="entry name" value="PROTEIN SHISA-9-RELATED"/>
    <property type="match status" value="1"/>
</dbReference>
<dbReference type="GO" id="GO:0032281">
    <property type="term" value="C:AMPA glutamate receptor complex"/>
    <property type="evidence" value="ECO:0007669"/>
    <property type="project" value="TreeGrafter"/>
</dbReference>
<feature type="transmembrane region" description="Helical" evidence="6">
    <location>
        <begin position="192"/>
        <end position="213"/>
    </location>
</feature>
<accession>A0A8B9GFQ5</accession>
<reference evidence="9" key="2">
    <citation type="submission" date="2025-09" db="UniProtKB">
        <authorList>
            <consortium name="Ensembl"/>
        </authorList>
    </citation>
    <scope>IDENTIFICATION</scope>
</reference>
<comment type="subcellular location">
    <subcellularLocation>
        <location evidence="1">Membrane</location>
    </subcellularLocation>
</comment>
<dbReference type="InterPro" id="IPR026910">
    <property type="entry name" value="Shisa"/>
</dbReference>
<proteinExistence type="predicted"/>
<feature type="chain" id="PRO_5034666004" description="Shisa N-terminal domain-containing protein" evidence="7">
    <location>
        <begin position="28"/>
        <end position="239"/>
    </location>
</feature>
<dbReference type="GO" id="GO:0045211">
    <property type="term" value="C:postsynaptic membrane"/>
    <property type="evidence" value="ECO:0007669"/>
    <property type="project" value="TreeGrafter"/>
</dbReference>
<feature type="domain" description="Shisa N-terminal" evidence="8">
    <location>
        <begin position="98"/>
        <end position="150"/>
    </location>
</feature>
<feature type="region of interest" description="Disordered" evidence="5">
    <location>
        <begin position="159"/>
        <end position="182"/>
    </location>
</feature>
<dbReference type="Ensembl" id="ENSACOT00000024432.1">
    <property type="protein sequence ID" value="ENSACOP00000023621.1"/>
    <property type="gene ID" value="ENSACOG00000015954.1"/>
</dbReference>
<evidence type="ECO:0000313" key="10">
    <source>
        <dbReference type="Proteomes" id="UP000694522"/>
    </source>
</evidence>
<protein>
    <recommendedName>
        <fullName evidence="8">Shisa N-terminal domain-containing protein</fullName>
    </recommendedName>
</protein>
<feature type="region of interest" description="Disordered" evidence="5">
    <location>
        <begin position="30"/>
        <end position="90"/>
    </location>
</feature>
<dbReference type="GO" id="GO:0048172">
    <property type="term" value="P:regulation of short-term neuronal synaptic plasticity"/>
    <property type="evidence" value="ECO:0007669"/>
    <property type="project" value="TreeGrafter"/>
</dbReference>
<dbReference type="Pfam" id="PF13908">
    <property type="entry name" value="Shisa_N"/>
    <property type="match status" value="1"/>
</dbReference>